<sequence>MSSPSVQGSLDYLNSQEPGDESQATAIDTVERLLVGDDIETSQKTSTDPISGIKSASILVTKVARCLAKRAEYNSPLQKSGICDWADTPNNEECTAIMISRKKQRIHASTQLKHLASQRHGGNGSSTRAGFISDCIGGDSAVDSFKKPEPVCSRDDLYEAYDIGPSTQMAAEAMEALSNASTVNCVVRENAHPESSALITNLGKERKADKIHSIEPPIQKRLGGHGSMQGAITKASGASDSNILGSDAVIHPRRKRTYMFISRNSKIQFNKAGSSATFTSKTTEVIDSSTAKTLSTSVPSGPDFNKNTGVEKQPTSAQEDQNPSLSCRVSLIEINSAAPQSRTQILFRNEASPVLQLRRRRRNMSNVRVLFSQNMDKEIIKMQTKILMYFGLPAATTITEATHFVAEKFARTRNMLEAMAMGIPIVTPSWLECCGQARCFIDEKKYIMTDMKKENELGFSLPVSISRACKKPLLEFYAIFCRRILITPNAKPSKELLKSLVVAAHGQPSDRITASTIKNKNFEGAFVISCEQDRSVCRPLIRSGLQVFDSELLLNGIVTQKLEFDRYTLAHLIV</sequence>
<name>A0A8T0SUI2_PANVG</name>
<reference evidence="6" key="1">
    <citation type="submission" date="2020-05" db="EMBL/GenBank/DDBJ databases">
        <title>WGS assembly of Panicum virgatum.</title>
        <authorList>
            <person name="Lovell J.T."/>
            <person name="Jenkins J."/>
            <person name="Shu S."/>
            <person name="Juenger T.E."/>
            <person name="Schmutz J."/>
        </authorList>
    </citation>
    <scope>NUCLEOTIDE SEQUENCE</scope>
    <source>
        <strain evidence="6">AP13</strain>
    </source>
</reference>
<dbReference type="SMART" id="SM00292">
    <property type="entry name" value="BRCT"/>
    <property type="match status" value="1"/>
</dbReference>
<dbReference type="PANTHER" id="PTHR23196">
    <property type="entry name" value="PAX TRANSCRIPTION ACTIVATION DOMAIN INTERACTING PROTEIN"/>
    <property type="match status" value="1"/>
</dbReference>
<evidence type="ECO:0000259" key="5">
    <source>
        <dbReference type="PROSITE" id="PS50172"/>
    </source>
</evidence>
<protein>
    <recommendedName>
        <fullName evidence="5">BRCT domain-containing protein</fullName>
    </recommendedName>
</protein>
<dbReference type="PROSITE" id="PS50172">
    <property type="entry name" value="BRCT"/>
    <property type="match status" value="1"/>
</dbReference>
<dbReference type="Pfam" id="PF16770">
    <property type="entry name" value="RTT107_BRCT_5"/>
    <property type="match status" value="1"/>
</dbReference>
<dbReference type="SUPFAM" id="SSF52113">
    <property type="entry name" value="BRCT domain"/>
    <property type="match status" value="1"/>
</dbReference>
<comment type="subcellular location">
    <subcellularLocation>
        <location evidence="1">Nucleus</location>
    </subcellularLocation>
</comment>
<dbReference type="InterPro" id="IPR051579">
    <property type="entry name" value="DDR_Transcriptional_Reg"/>
</dbReference>
<dbReference type="EMBL" id="CM029045">
    <property type="protein sequence ID" value="KAG2603252.1"/>
    <property type="molecule type" value="Genomic_DNA"/>
</dbReference>
<dbReference type="PANTHER" id="PTHR23196:SF23">
    <property type="entry name" value="OS01G0939300 PROTEIN"/>
    <property type="match status" value="1"/>
</dbReference>
<accession>A0A8T0SUI2</accession>
<feature type="domain" description="BRCT" evidence="5">
    <location>
        <begin position="359"/>
        <end position="448"/>
    </location>
</feature>
<keyword evidence="7" id="KW-1185">Reference proteome</keyword>
<keyword evidence="3" id="KW-0539">Nucleus</keyword>
<dbReference type="CDD" id="cd17744">
    <property type="entry name" value="BRCT_MDC1_rpt1"/>
    <property type="match status" value="1"/>
</dbReference>
<feature type="region of interest" description="Disordered" evidence="4">
    <location>
        <begin position="1"/>
        <end position="23"/>
    </location>
</feature>
<dbReference type="AlphaFoldDB" id="A0A8T0SUI2"/>
<dbReference type="Gene3D" id="3.40.50.10190">
    <property type="entry name" value="BRCT domain"/>
    <property type="match status" value="2"/>
</dbReference>
<evidence type="ECO:0000256" key="3">
    <source>
        <dbReference type="ARBA" id="ARBA00023242"/>
    </source>
</evidence>
<feature type="region of interest" description="Disordered" evidence="4">
    <location>
        <begin position="288"/>
        <end position="323"/>
    </location>
</feature>
<comment type="caution">
    <text evidence="6">The sequence shown here is derived from an EMBL/GenBank/DDBJ whole genome shotgun (WGS) entry which is preliminary data.</text>
</comment>
<keyword evidence="2" id="KW-0227">DNA damage</keyword>
<gene>
    <name evidence="6" type="ORF">PVAP13_5KG757500</name>
</gene>
<evidence type="ECO:0000313" key="6">
    <source>
        <dbReference type="EMBL" id="KAG2603252.1"/>
    </source>
</evidence>
<dbReference type="InterPro" id="IPR001357">
    <property type="entry name" value="BRCT_dom"/>
</dbReference>
<evidence type="ECO:0000313" key="7">
    <source>
        <dbReference type="Proteomes" id="UP000823388"/>
    </source>
</evidence>
<evidence type="ECO:0000256" key="1">
    <source>
        <dbReference type="ARBA" id="ARBA00004123"/>
    </source>
</evidence>
<dbReference type="Proteomes" id="UP000823388">
    <property type="component" value="Chromosome 5K"/>
</dbReference>
<evidence type="ECO:0000256" key="2">
    <source>
        <dbReference type="ARBA" id="ARBA00022763"/>
    </source>
</evidence>
<organism evidence="6 7">
    <name type="scientific">Panicum virgatum</name>
    <name type="common">Blackwell switchgrass</name>
    <dbReference type="NCBI Taxonomy" id="38727"/>
    <lineage>
        <taxon>Eukaryota</taxon>
        <taxon>Viridiplantae</taxon>
        <taxon>Streptophyta</taxon>
        <taxon>Embryophyta</taxon>
        <taxon>Tracheophyta</taxon>
        <taxon>Spermatophyta</taxon>
        <taxon>Magnoliopsida</taxon>
        <taxon>Liliopsida</taxon>
        <taxon>Poales</taxon>
        <taxon>Poaceae</taxon>
        <taxon>PACMAD clade</taxon>
        <taxon>Panicoideae</taxon>
        <taxon>Panicodae</taxon>
        <taxon>Paniceae</taxon>
        <taxon>Panicinae</taxon>
        <taxon>Panicum</taxon>
        <taxon>Panicum sect. Hiantes</taxon>
    </lineage>
</organism>
<dbReference type="InterPro" id="IPR036420">
    <property type="entry name" value="BRCT_dom_sf"/>
</dbReference>
<dbReference type="CDD" id="cd18432">
    <property type="entry name" value="BRCT_PAXIP1_rpt6_like"/>
    <property type="match status" value="1"/>
</dbReference>
<proteinExistence type="predicted"/>
<dbReference type="GO" id="GO:0006974">
    <property type="term" value="P:DNA damage response"/>
    <property type="evidence" value="ECO:0007669"/>
    <property type="project" value="UniProtKB-KW"/>
</dbReference>
<dbReference type="GO" id="GO:0005634">
    <property type="term" value="C:nucleus"/>
    <property type="evidence" value="ECO:0007669"/>
    <property type="project" value="UniProtKB-SubCell"/>
</dbReference>
<evidence type="ECO:0000256" key="4">
    <source>
        <dbReference type="SAM" id="MobiDB-lite"/>
    </source>
</evidence>
<dbReference type="Pfam" id="PF16589">
    <property type="entry name" value="BRCT_2"/>
    <property type="match status" value="1"/>
</dbReference>